<evidence type="ECO:0000256" key="2">
    <source>
        <dbReference type="ARBA" id="ARBA00022553"/>
    </source>
</evidence>
<sequence length="987" mass="107017">MLGLDAHRARCIAACGAALHRPTQGGAAMSVEVPSFPPGALVAVSGVTGKVASIDGTSSSELIDVNGQKAQLIEWNAERREWLAVTFQGCVFHVAQQNCFLLTPEELEGCDLTVGPSSVSQELARQMSDLLVEKGFATMNVLLSSHQRAEMFSVVKGLEEDDLFTRLPAHFEAGYLGKGGKAKVALLESLKDETPLELLASALPAQDQSYTLFSQLLQPHVQEHFGFTIYSRTNLLLRLSFSSPADEAKYLPPPAQSKEADAFLAVMSRKRLCLLHFLGPAIGELRLIPRAAEGAEVTLSAEPNMLVIFVTDQYEYSYEPQGESLTLQTLFLSEPLQFEYQGAGGSQIEVLGKESVPEAPPPAGEHVIVAGMASRDPCCADMHEKLWSAVRHAGCDGFLEIPVTRFDLSAYIDYDDQQRAVSQGKSYCRHQGQVEGIDIFDAGFFNIPEQEAYGMDPEQRVLMETGWLSMAHAGFDKKKLHKDSAHLGVFVGISGSDWRDCCQVPSANGVPETFIANRFSYAINLKGPSFIMNTACSASLVATHSAKIHLLLPTDPLDGCICAGISLNLSPGTWAGNCAGNMLSFSGRSFTFNGSADGYGRGEGSAAMVIQKGGYSPHGDPPTYALLAGSHTNSDGRSASLTAPNGPAQQRLLRAVLTETQLQPVEIDVYEAHGTGTSLGDPIEVGAVRKVLNQRMHPCMISCSKTNLGHLEGGAGMSAFCKCIMAVMHSECAPNQHLREQNPHLDIEGWPANLLMEAQPMKADASYVGVSGFGYGGTNSHALAYGKNMVTSRGTNQKFMMNSVYKRIKAASVPEVWMDGDNYEEWATSGVPHFSAAPGKTYHIELLPDGKAVWREAALPEISDSIKAFQILGSFSNWEMLTLEPSRDVEGLYMYEITLGTKGQESFQVSVDNDRELILYPEMPRCTRKTTPVLGPSPAPSQEHAWVIKGDSGARYRVEVFKSGPVTSVTWLRVVEPVEMVQDLVQE</sequence>
<evidence type="ECO:0000259" key="4">
    <source>
        <dbReference type="PROSITE" id="PS52004"/>
    </source>
</evidence>
<dbReference type="InterPro" id="IPR014030">
    <property type="entry name" value="Ketoacyl_synth_N"/>
</dbReference>
<keyword evidence="3" id="KW-0808">Transferase</keyword>
<organism evidence="5">
    <name type="scientific">Gambierdiscus excentricus</name>
    <dbReference type="NCBI Taxonomy" id="986170"/>
    <lineage>
        <taxon>Eukaryota</taxon>
        <taxon>Sar</taxon>
        <taxon>Alveolata</taxon>
        <taxon>Dinophyceae</taxon>
        <taxon>Gonyaulacales</taxon>
        <taxon>Pyrocystaceae</taxon>
        <taxon>Gambierdiscus</taxon>
    </lineage>
</organism>
<dbReference type="SMART" id="SM00825">
    <property type="entry name" value="PKS_KS"/>
    <property type="match status" value="1"/>
</dbReference>
<protein>
    <submittedName>
        <fullName evidence="5">Type I polyketide synthase</fullName>
    </submittedName>
</protein>
<keyword evidence="2" id="KW-0597">Phosphoprotein</keyword>
<dbReference type="InterPro" id="IPR050091">
    <property type="entry name" value="PKS_NRPS_Biosynth_Enz"/>
</dbReference>
<dbReference type="GO" id="GO:0006633">
    <property type="term" value="P:fatty acid biosynthetic process"/>
    <property type="evidence" value="ECO:0007669"/>
    <property type="project" value="TreeGrafter"/>
</dbReference>
<accession>A0A1S6K7Y6</accession>
<dbReference type="EMBL" id="KX395837">
    <property type="protein sequence ID" value="AQS99255.1"/>
    <property type="molecule type" value="Transcribed_RNA"/>
</dbReference>
<dbReference type="PANTHER" id="PTHR43775">
    <property type="entry name" value="FATTY ACID SYNTHASE"/>
    <property type="match status" value="1"/>
</dbReference>
<dbReference type="Pfam" id="PF02801">
    <property type="entry name" value="Ketoacyl-synt_C"/>
    <property type="match status" value="1"/>
</dbReference>
<evidence type="ECO:0000256" key="1">
    <source>
        <dbReference type="ARBA" id="ARBA00022450"/>
    </source>
</evidence>
<dbReference type="InterPro" id="IPR016039">
    <property type="entry name" value="Thiolase-like"/>
</dbReference>
<comment type="similarity">
    <text evidence="3">Belongs to the thiolase-like superfamily. Beta-ketoacyl-ACP synthases family.</text>
</comment>
<proteinExistence type="inferred from homology"/>
<dbReference type="GO" id="GO:0004312">
    <property type="term" value="F:fatty acid synthase activity"/>
    <property type="evidence" value="ECO:0007669"/>
    <property type="project" value="TreeGrafter"/>
</dbReference>
<name>A0A1S6K7Y6_9DINO</name>
<keyword evidence="1" id="KW-0596">Phosphopantetheine</keyword>
<dbReference type="PROSITE" id="PS52004">
    <property type="entry name" value="KS3_2"/>
    <property type="match status" value="1"/>
</dbReference>
<evidence type="ECO:0000313" key="5">
    <source>
        <dbReference type="EMBL" id="AQS99255.1"/>
    </source>
</evidence>
<dbReference type="Gene3D" id="3.40.47.10">
    <property type="match status" value="1"/>
</dbReference>
<reference evidence="5" key="1">
    <citation type="journal article" date="2017" name="J. Eukaryot. Microbiol.">
        <title>Role of Modular Polyketide Synthases in the Production of Polyether Ladder Compounds in Ciguatoxin-producing Gambierdiscus polynesiensis and G.excentricus (Dinophyceae).</title>
        <authorList>
            <person name="Kohli G.S."/>
            <person name="Campbell K."/>
            <person name="John U."/>
            <person name="Smith K.F."/>
            <person name="Fraga S."/>
            <person name="Rhodes L.L."/>
            <person name="Murray S.A."/>
        </authorList>
    </citation>
    <scope>NUCLEOTIDE SEQUENCE</scope>
    <source>
        <strain evidence="5">Contig_22570</strain>
    </source>
</reference>
<dbReference type="Pfam" id="PF00109">
    <property type="entry name" value="ketoacyl-synt"/>
    <property type="match status" value="1"/>
</dbReference>
<dbReference type="SUPFAM" id="SSF53901">
    <property type="entry name" value="Thiolase-like"/>
    <property type="match status" value="1"/>
</dbReference>
<dbReference type="NCBIfam" id="TIGR04556">
    <property type="entry name" value="PKS_assoc"/>
    <property type="match status" value="1"/>
</dbReference>
<dbReference type="CDD" id="cd00833">
    <property type="entry name" value="PKS"/>
    <property type="match status" value="1"/>
</dbReference>
<dbReference type="InterPro" id="IPR014031">
    <property type="entry name" value="Ketoacyl_synth_C"/>
</dbReference>
<dbReference type="InterPro" id="IPR020841">
    <property type="entry name" value="PKS_Beta-ketoAc_synthase_dom"/>
</dbReference>
<evidence type="ECO:0000256" key="3">
    <source>
        <dbReference type="RuleBase" id="RU003694"/>
    </source>
</evidence>
<dbReference type="InterPro" id="IPR030834">
    <property type="entry name" value="PKS_assoc_dom"/>
</dbReference>
<feature type="domain" description="Ketosynthase family 3 (KS3)" evidence="4">
    <location>
        <begin position="364"/>
        <end position="786"/>
    </location>
</feature>
<dbReference type="PANTHER" id="PTHR43775:SF37">
    <property type="entry name" value="SI:DKEY-61P9.11"/>
    <property type="match status" value="1"/>
</dbReference>
<dbReference type="AlphaFoldDB" id="A0A1S6K7Y6"/>